<dbReference type="InterPro" id="IPR039261">
    <property type="entry name" value="FNR_nucleotide-bd"/>
</dbReference>
<dbReference type="Pfam" id="PF00111">
    <property type="entry name" value="Fer2"/>
    <property type="match status" value="1"/>
</dbReference>
<dbReference type="Gene3D" id="3.40.50.80">
    <property type="entry name" value="Nucleotide-binding domain of ferredoxin-NADP reductase (FNR) module"/>
    <property type="match status" value="1"/>
</dbReference>
<dbReference type="PROSITE" id="PS51085">
    <property type="entry name" value="2FE2S_FER_2"/>
    <property type="match status" value="1"/>
</dbReference>
<dbReference type="SUPFAM" id="SSF54292">
    <property type="entry name" value="2Fe-2S ferredoxin-like"/>
    <property type="match status" value="1"/>
</dbReference>
<dbReference type="PANTHER" id="PTHR47354">
    <property type="entry name" value="NADH OXIDOREDUCTASE HCR"/>
    <property type="match status" value="1"/>
</dbReference>
<dbReference type="EMBL" id="LLWF02000042">
    <property type="protein sequence ID" value="ONH82783.1"/>
    <property type="molecule type" value="Genomic_DNA"/>
</dbReference>
<dbReference type="InterPro" id="IPR012675">
    <property type="entry name" value="Beta-grasp_dom_sf"/>
</dbReference>
<organism evidence="9 10">
    <name type="scientific">Roseomonas mucosa</name>
    <dbReference type="NCBI Taxonomy" id="207340"/>
    <lineage>
        <taxon>Bacteria</taxon>
        <taxon>Pseudomonadati</taxon>
        <taxon>Pseudomonadota</taxon>
        <taxon>Alphaproteobacteria</taxon>
        <taxon>Acetobacterales</taxon>
        <taxon>Roseomonadaceae</taxon>
        <taxon>Roseomonas</taxon>
    </lineage>
</organism>
<evidence type="ECO:0000259" key="8">
    <source>
        <dbReference type="PROSITE" id="PS51384"/>
    </source>
</evidence>
<evidence type="ECO:0000256" key="6">
    <source>
        <dbReference type="ARBA" id="ARBA00023014"/>
    </source>
</evidence>
<evidence type="ECO:0008006" key="11">
    <source>
        <dbReference type="Google" id="ProtNLM"/>
    </source>
</evidence>
<dbReference type="InterPro" id="IPR050415">
    <property type="entry name" value="MRET"/>
</dbReference>
<accession>A0A1S8D387</accession>
<feature type="domain" description="2Fe-2S ferredoxin-type" evidence="7">
    <location>
        <begin position="237"/>
        <end position="322"/>
    </location>
</feature>
<dbReference type="GO" id="GO:0016491">
    <property type="term" value="F:oxidoreductase activity"/>
    <property type="evidence" value="ECO:0007669"/>
    <property type="project" value="UniProtKB-KW"/>
</dbReference>
<keyword evidence="6" id="KW-0411">Iron-sulfur</keyword>
<evidence type="ECO:0000313" key="9">
    <source>
        <dbReference type="EMBL" id="ONH82783.1"/>
    </source>
</evidence>
<gene>
    <name evidence="9" type="ORF">APZ41_012975</name>
</gene>
<dbReference type="GO" id="GO:0046872">
    <property type="term" value="F:metal ion binding"/>
    <property type="evidence" value="ECO:0007669"/>
    <property type="project" value="UniProtKB-KW"/>
</dbReference>
<evidence type="ECO:0000313" key="10">
    <source>
        <dbReference type="Proteomes" id="UP000054844"/>
    </source>
</evidence>
<evidence type="ECO:0000256" key="2">
    <source>
        <dbReference type="ARBA" id="ARBA00022714"/>
    </source>
</evidence>
<dbReference type="Gene3D" id="3.10.20.30">
    <property type="match status" value="1"/>
</dbReference>
<feature type="domain" description="FAD-binding FR-type" evidence="8">
    <location>
        <begin position="4"/>
        <end position="106"/>
    </location>
</feature>
<dbReference type="STRING" id="207340.APZ41_012975"/>
<proteinExistence type="predicted"/>
<dbReference type="InterPro" id="IPR006058">
    <property type="entry name" value="2Fe2S_fd_BS"/>
</dbReference>
<name>A0A1S8D387_9PROT</name>
<keyword evidence="10" id="KW-1185">Reference proteome</keyword>
<dbReference type="InterPro" id="IPR017938">
    <property type="entry name" value="Riboflavin_synthase-like_b-brl"/>
</dbReference>
<dbReference type="SUPFAM" id="SSF63380">
    <property type="entry name" value="Riboflavin synthase domain-like"/>
    <property type="match status" value="1"/>
</dbReference>
<dbReference type="InterPro" id="IPR008333">
    <property type="entry name" value="Cbr1-like_FAD-bd_dom"/>
</dbReference>
<dbReference type="Pfam" id="PF00970">
    <property type="entry name" value="FAD_binding_6"/>
    <property type="match status" value="1"/>
</dbReference>
<dbReference type="CDD" id="cd00207">
    <property type="entry name" value="fer2"/>
    <property type="match status" value="1"/>
</dbReference>
<dbReference type="AlphaFoldDB" id="A0A1S8D387"/>
<protein>
    <recommendedName>
        <fullName evidence="11">Phthalate dioxygenase reductase</fullName>
    </recommendedName>
</protein>
<dbReference type="Pfam" id="PF00175">
    <property type="entry name" value="NAD_binding_1"/>
    <property type="match status" value="1"/>
</dbReference>
<dbReference type="InterPro" id="IPR001433">
    <property type="entry name" value="OxRdtase_FAD/NAD-bd"/>
</dbReference>
<evidence type="ECO:0000259" key="7">
    <source>
        <dbReference type="PROSITE" id="PS51085"/>
    </source>
</evidence>
<dbReference type="InterPro" id="IPR017927">
    <property type="entry name" value="FAD-bd_FR_type"/>
</dbReference>
<dbReference type="GO" id="GO:0051537">
    <property type="term" value="F:2 iron, 2 sulfur cluster binding"/>
    <property type="evidence" value="ECO:0007669"/>
    <property type="project" value="UniProtKB-KW"/>
</dbReference>
<dbReference type="SUPFAM" id="SSF52343">
    <property type="entry name" value="Ferredoxin reductase-like, C-terminal NADP-linked domain"/>
    <property type="match status" value="1"/>
</dbReference>
<dbReference type="PRINTS" id="PR00409">
    <property type="entry name" value="PHDIOXRDTASE"/>
</dbReference>
<keyword evidence="5" id="KW-0408">Iron</keyword>
<dbReference type="PROSITE" id="PS00197">
    <property type="entry name" value="2FE2S_FER_1"/>
    <property type="match status" value="1"/>
</dbReference>
<keyword evidence="3" id="KW-0479">Metal-binding</keyword>
<keyword evidence="2" id="KW-0001">2Fe-2S</keyword>
<evidence type="ECO:0000256" key="5">
    <source>
        <dbReference type="ARBA" id="ARBA00023004"/>
    </source>
</evidence>
<evidence type="ECO:0000256" key="4">
    <source>
        <dbReference type="ARBA" id="ARBA00023002"/>
    </source>
</evidence>
<dbReference type="CDD" id="cd06185">
    <property type="entry name" value="PDR_like"/>
    <property type="match status" value="1"/>
</dbReference>
<keyword evidence="4" id="KW-0560">Oxidoreductase</keyword>
<dbReference type="Gene3D" id="2.40.30.10">
    <property type="entry name" value="Translation factors"/>
    <property type="match status" value="1"/>
</dbReference>
<dbReference type="PROSITE" id="PS51384">
    <property type="entry name" value="FAD_FR"/>
    <property type="match status" value="1"/>
</dbReference>
<keyword evidence="1" id="KW-0285">Flavoprotein</keyword>
<dbReference type="PANTHER" id="PTHR47354:SF1">
    <property type="entry name" value="CARNITINE MONOOXYGENASE REDUCTASE SUBUNIT"/>
    <property type="match status" value="1"/>
</dbReference>
<comment type="caution">
    <text evidence="9">The sequence shown here is derived from an EMBL/GenBank/DDBJ whole genome shotgun (WGS) entry which is preliminary data.</text>
</comment>
<dbReference type="InterPro" id="IPR001041">
    <property type="entry name" value="2Fe-2S_ferredoxin-type"/>
</dbReference>
<dbReference type="InterPro" id="IPR036010">
    <property type="entry name" value="2Fe-2S_ferredoxin-like_sf"/>
</dbReference>
<reference evidence="9" key="1">
    <citation type="submission" date="2016-12" db="EMBL/GenBank/DDBJ databases">
        <title>Draft genome sequence of Roseomonas mucosa strain AU37, isolated from a peripheral intravenous catheter.</title>
        <authorList>
            <person name="Choudhury M.A."/>
            <person name="Sidjabat H.E."/>
            <person name="Wailan A.M."/>
            <person name="Zhang L."/>
            <person name="Marsh N.M."/>
            <person name="Rickard C.M."/>
            <person name="Davies M."/>
            <person name="Mcmillan D.J."/>
        </authorList>
    </citation>
    <scope>NUCLEOTIDE SEQUENCE [LARGE SCALE GENOMIC DNA]</scope>
    <source>
        <strain evidence="9">AU37</strain>
    </source>
</reference>
<sequence length="322" mass="34836">MRMVHLVKVRIARAWMETPDIRVLELAPQEAVALPMVSAGSHIDVHMPNGLVRQYSICNGPGESGFYRIAVKLEARSRGGSRSMHQDLEPGDALSISQPRNHFALSEIAGEHLLVAGGIGITPILAMARALAERGSPFRLIYFVRGPEHVVFNDALSDGRLAKHLVLHTGLSADQTAMELTRDIVSSGDNSHLYVCGPAAFMEAALTIAVAAGWAPERLHREYFSALVDETVSKGAFEVEARRTGRTVSVAADETIVAALARDGINVDVSCEQGVCGTCLTVVLDGTPDHQDMYLTDAEKARNDRMCLCVSRARSARLVLDL</sequence>
<dbReference type="Proteomes" id="UP000054844">
    <property type="component" value="Unassembled WGS sequence"/>
</dbReference>
<evidence type="ECO:0000256" key="1">
    <source>
        <dbReference type="ARBA" id="ARBA00022630"/>
    </source>
</evidence>
<evidence type="ECO:0000256" key="3">
    <source>
        <dbReference type="ARBA" id="ARBA00022723"/>
    </source>
</evidence>